<evidence type="ECO:0008006" key="4">
    <source>
        <dbReference type="Google" id="ProtNLM"/>
    </source>
</evidence>
<comment type="caution">
    <text evidence="2">The sequence shown here is derived from an EMBL/GenBank/DDBJ whole genome shotgun (WGS) entry which is preliminary data.</text>
</comment>
<reference evidence="3" key="1">
    <citation type="submission" date="2023-01" db="EMBL/GenBank/DDBJ databases">
        <title>Key to firefly adult light organ development and bioluminescence: homeobox transcription factors regulate luciferase expression and transportation to peroxisome.</title>
        <authorList>
            <person name="Fu X."/>
        </authorList>
    </citation>
    <scope>NUCLEOTIDE SEQUENCE [LARGE SCALE GENOMIC DNA]</scope>
</reference>
<sequence>MNKYNFPPHRIFNTADTGISTAGARKTNRSGRKKGKTRILTWTPEKQQIEEMLPERNKNKKTSVQKVTRKVLQEIKELENDTSDESSYEEYKPEEVCLVYGEFGKNEIWVRCIVCGQWANKACTNQKKIDYICDHCE</sequence>
<evidence type="ECO:0000313" key="3">
    <source>
        <dbReference type="Proteomes" id="UP001353858"/>
    </source>
</evidence>
<evidence type="ECO:0000313" key="2">
    <source>
        <dbReference type="EMBL" id="KAK4887884.1"/>
    </source>
</evidence>
<protein>
    <recommendedName>
        <fullName evidence="4">Zinc finger PHD-type domain-containing protein</fullName>
    </recommendedName>
</protein>
<feature type="region of interest" description="Disordered" evidence="1">
    <location>
        <begin position="18"/>
        <end position="37"/>
    </location>
</feature>
<feature type="compositionally biased region" description="Basic residues" evidence="1">
    <location>
        <begin position="26"/>
        <end position="37"/>
    </location>
</feature>
<proteinExistence type="predicted"/>
<dbReference type="Proteomes" id="UP001353858">
    <property type="component" value="Unassembled WGS sequence"/>
</dbReference>
<evidence type="ECO:0000256" key="1">
    <source>
        <dbReference type="SAM" id="MobiDB-lite"/>
    </source>
</evidence>
<gene>
    <name evidence="2" type="ORF">RN001_004155</name>
</gene>
<keyword evidence="3" id="KW-1185">Reference proteome</keyword>
<dbReference type="AlphaFoldDB" id="A0AAN7Q733"/>
<organism evidence="2 3">
    <name type="scientific">Aquatica leii</name>
    <dbReference type="NCBI Taxonomy" id="1421715"/>
    <lineage>
        <taxon>Eukaryota</taxon>
        <taxon>Metazoa</taxon>
        <taxon>Ecdysozoa</taxon>
        <taxon>Arthropoda</taxon>
        <taxon>Hexapoda</taxon>
        <taxon>Insecta</taxon>
        <taxon>Pterygota</taxon>
        <taxon>Neoptera</taxon>
        <taxon>Endopterygota</taxon>
        <taxon>Coleoptera</taxon>
        <taxon>Polyphaga</taxon>
        <taxon>Elateriformia</taxon>
        <taxon>Elateroidea</taxon>
        <taxon>Lampyridae</taxon>
        <taxon>Luciolinae</taxon>
        <taxon>Aquatica</taxon>
    </lineage>
</organism>
<name>A0AAN7Q733_9COLE</name>
<dbReference type="EMBL" id="JARPUR010000001">
    <property type="protein sequence ID" value="KAK4887884.1"/>
    <property type="molecule type" value="Genomic_DNA"/>
</dbReference>
<accession>A0AAN7Q733</accession>